<organism evidence="3 4">
    <name type="scientific">Alkalihalobacterium chitinilyticum</name>
    <dbReference type="NCBI Taxonomy" id="2980103"/>
    <lineage>
        <taxon>Bacteria</taxon>
        <taxon>Bacillati</taxon>
        <taxon>Bacillota</taxon>
        <taxon>Bacilli</taxon>
        <taxon>Bacillales</taxon>
        <taxon>Bacillaceae</taxon>
        <taxon>Alkalihalobacterium</taxon>
    </lineage>
</organism>
<proteinExistence type="predicted"/>
<accession>A0ABT5VBP0</accession>
<dbReference type="RefSeq" id="WP_275116743.1">
    <property type="nucleotide sequence ID" value="NZ_JAOTPO010000001.1"/>
</dbReference>
<protein>
    <submittedName>
        <fullName evidence="3">TRAP transporter substrate-binding protein DctP</fullName>
    </submittedName>
</protein>
<dbReference type="NCBIfam" id="NF037995">
    <property type="entry name" value="TRAP_S1"/>
    <property type="match status" value="1"/>
</dbReference>
<evidence type="ECO:0000313" key="4">
    <source>
        <dbReference type="Proteomes" id="UP001148125"/>
    </source>
</evidence>
<dbReference type="PROSITE" id="PS51257">
    <property type="entry name" value="PROKAR_LIPOPROTEIN"/>
    <property type="match status" value="1"/>
</dbReference>
<dbReference type="InterPro" id="IPR038404">
    <property type="entry name" value="TRAP_DctP_sf"/>
</dbReference>
<evidence type="ECO:0000256" key="1">
    <source>
        <dbReference type="ARBA" id="ARBA00022729"/>
    </source>
</evidence>
<comment type="caution">
    <text evidence="3">The sequence shown here is derived from an EMBL/GenBank/DDBJ whole genome shotgun (WGS) entry which is preliminary data.</text>
</comment>
<dbReference type="PANTHER" id="PTHR33376">
    <property type="match status" value="1"/>
</dbReference>
<feature type="chain" id="PRO_5046665638" evidence="2">
    <location>
        <begin position="21"/>
        <end position="394"/>
    </location>
</feature>
<dbReference type="Gene3D" id="3.40.190.170">
    <property type="entry name" value="Bacterial extracellular solute-binding protein, family 7"/>
    <property type="match status" value="1"/>
</dbReference>
<dbReference type="InterPro" id="IPR018389">
    <property type="entry name" value="DctP_fam"/>
</dbReference>
<evidence type="ECO:0000313" key="3">
    <source>
        <dbReference type="EMBL" id="MDE5412122.1"/>
    </source>
</evidence>
<dbReference type="EMBL" id="JAOTPO010000001">
    <property type="protein sequence ID" value="MDE5412122.1"/>
    <property type="molecule type" value="Genomic_DNA"/>
</dbReference>
<reference evidence="3" key="1">
    <citation type="submission" date="2024-05" db="EMBL/GenBank/DDBJ databases">
        <title>Alkalihalobacillus sp. strain MEB203 novel alkaliphilic bacterium from Lonar Lake, India.</title>
        <authorList>
            <person name="Joshi A."/>
            <person name="Thite S."/>
            <person name="Mengade P."/>
        </authorList>
    </citation>
    <scope>NUCLEOTIDE SEQUENCE</scope>
    <source>
        <strain evidence="3">MEB 203</strain>
    </source>
</reference>
<dbReference type="Pfam" id="PF03480">
    <property type="entry name" value="DctP"/>
    <property type="match status" value="1"/>
</dbReference>
<evidence type="ECO:0000256" key="2">
    <source>
        <dbReference type="SAM" id="SignalP"/>
    </source>
</evidence>
<keyword evidence="1 2" id="KW-0732">Signal</keyword>
<sequence length="394" mass="43517">MKKMKRMKNLMKPVVGAAVAATMALGLVACGGSNEGASAPSESNDGGGDKTEAIEEMRLRASSGVTAKHFWDRGFFTPLMERIDSETNGAISFEAFTSGELVPLGTEFDALRQGTIDIALTFMAPYDPQRFPYSEVTMLPLLESDAVIASTAMQNMMKSDRELKDGKTYYEIEFADKGLVAFANPLTEPYVLGTTRQKIESVSDFSEAIRLRTASRVHEILADNLGITAISMPITDAYDALSRNALDGFFYNIPDWKAFGFDELIKHAVEGANFGHFVGHTAMTQETWDKLPADVQEKFKAAADEIIFDGASLTRDETDENRDSTMEKGGEFTHLNDLDPELREFISQAIVDTWVEWIENLEGQGHAGKEMALLWRDMIVEAGGVLPQEIMDME</sequence>
<feature type="signal peptide" evidence="2">
    <location>
        <begin position="1"/>
        <end position="20"/>
    </location>
</feature>
<dbReference type="Proteomes" id="UP001148125">
    <property type="component" value="Unassembled WGS sequence"/>
</dbReference>
<keyword evidence="4" id="KW-1185">Reference proteome</keyword>
<name>A0ABT5VBP0_9BACI</name>
<gene>
    <name evidence="3" type="primary">dctP</name>
    <name evidence="3" type="ORF">N7Z68_01820</name>
</gene>
<dbReference type="PANTHER" id="PTHR33376:SF15">
    <property type="entry name" value="BLL6794 PROTEIN"/>
    <property type="match status" value="1"/>
</dbReference>